<reference evidence="2" key="1">
    <citation type="submission" date="2023-10" db="EMBL/GenBank/DDBJ databases">
        <authorList>
            <person name="Chen Y."/>
            <person name="Shah S."/>
            <person name="Dougan E. K."/>
            <person name="Thang M."/>
            <person name="Chan C."/>
        </authorList>
    </citation>
    <scope>NUCLEOTIDE SEQUENCE [LARGE SCALE GENOMIC DNA]</scope>
</reference>
<feature type="region of interest" description="Disordered" evidence="1">
    <location>
        <begin position="42"/>
        <end position="61"/>
    </location>
</feature>
<accession>A0ABN9PYN1</accession>
<evidence type="ECO:0000313" key="3">
    <source>
        <dbReference type="Proteomes" id="UP001189429"/>
    </source>
</evidence>
<protein>
    <submittedName>
        <fullName evidence="2">Uncharacterized protein</fullName>
    </submittedName>
</protein>
<dbReference type="Proteomes" id="UP001189429">
    <property type="component" value="Unassembled WGS sequence"/>
</dbReference>
<dbReference type="EMBL" id="CAUYUJ010001678">
    <property type="protein sequence ID" value="CAK0797111.1"/>
    <property type="molecule type" value="Genomic_DNA"/>
</dbReference>
<sequence>MPSSGSRTRSKRLLERQQKQQQQDLSRVKPTPGNLEKRIQGQLDRLNTKHSEHDSKPKQLSTLQQQLEQLRRDLALAGAAAYSLDSWPKKTDLVDAYRIEGEPQSKLVVVQFA</sequence>
<feature type="compositionally biased region" description="Basic and acidic residues" evidence="1">
    <location>
        <begin position="46"/>
        <end position="57"/>
    </location>
</feature>
<organism evidence="2 3">
    <name type="scientific">Prorocentrum cordatum</name>
    <dbReference type="NCBI Taxonomy" id="2364126"/>
    <lineage>
        <taxon>Eukaryota</taxon>
        <taxon>Sar</taxon>
        <taxon>Alveolata</taxon>
        <taxon>Dinophyceae</taxon>
        <taxon>Prorocentrales</taxon>
        <taxon>Prorocentraceae</taxon>
        <taxon>Prorocentrum</taxon>
    </lineage>
</organism>
<keyword evidence="3" id="KW-1185">Reference proteome</keyword>
<evidence type="ECO:0000256" key="1">
    <source>
        <dbReference type="SAM" id="MobiDB-lite"/>
    </source>
</evidence>
<evidence type="ECO:0000313" key="2">
    <source>
        <dbReference type="EMBL" id="CAK0797111.1"/>
    </source>
</evidence>
<proteinExistence type="predicted"/>
<feature type="non-terminal residue" evidence="2">
    <location>
        <position position="113"/>
    </location>
</feature>
<gene>
    <name evidence="2" type="ORF">PCOR1329_LOCUS6289</name>
</gene>
<comment type="caution">
    <text evidence="2">The sequence shown here is derived from an EMBL/GenBank/DDBJ whole genome shotgun (WGS) entry which is preliminary data.</text>
</comment>
<name>A0ABN9PYN1_9DINO</name>
<feature type="region of interest" description="Disordered" evidence="1">
    <location>
        <begin position="1"/>
        <end position="36"/>
    </location>
</feature>